<evidence type="ECO:0000313" key="1">
    <source>
        <dbReference type="EMBL" id="KAG6415224.1"/>
    </source>
</evidence>
<dbReference type="EMBL" id="PNBA02000008">
    <property type="protein sequence ID" value="KAG6415224.1"/>
    <property type="molecule type" value="Genomic_DNA"/>
</dbReference>
<dbReference type="Proteomes" id="UP000298416">
    <property type="component" value="Unassembled WGS sequence"/>
</dbReference>
<protein>
    <submittedName>
        <fullName evidence="1">Uncharacterized protein</fullName>
    </submittedName>
</protein>
<accession>A0A8X8XMH4</accession>
<reference evidence="1" key="2">
    <citation type="submission" date="2020-08" db="EMBL/GenBank/DDBJ databases">
        <title>Plant Genome Project.</title>
        <authorList>
            <person name="Zhang R.-G."/>
        </authorList>
    </citation>
    <scope>NUCLEOTIDE SEQUENCE</scope>
    <source>
        <strain evidence="1">Huo1</strain>
        <tissue evidence="1">Leaf</tissue>
    </source>
</reference>
<sequence length="635" mass="68164">MLAMVDYVKNLWPFTTLFFHNDLRESDRIVGKLSIPESTKHFVYAIRESQSVIYVLAVQNLSERSAADTECLIREIKPDAVVVQLSESDMDGLKETRVGLIRDGGGGGFVGGDTVPTSVFEVLMNCFMHKANKEKYEDVAGSLVLREIFGVSFNGHLVAAKKAAEEVGSSFLMLDSPFVKFNFDGSVQGESEGEDSGNGGLYGLFGLQMSSLVSKSVGSSIVSLNSRAFRALDEVQCRMVKSLSSILLPASPPMKLVGVGEVRALADYEVPQFARCVYTLLVDLHDIFVDIPSMGTALACAQKMLCNVNKGETVDNRVLSEVYAFPIAVEGLRIALNNAGRVIRKPATAKCEFSDLPVDDQAHSIVAQALRSQANKYKSIVAVVDASGLAGLRRNWKNEVPLEVKHMVDQLVINLDDDSTQGNRKWKLVDKPMVAVGAGATAVLGASSLSKVVPVSTLMKVATLNVPASLQILLAQTQKAVLLALGKGLGPTKLVAPGMASSTLKGTTFKAVVSAEKIRAVTHGVIASAEKTSLSAMRSAFYEIMRKRQVRRVGVAPWATFGCSIATCAGLLACGDGIECAAESIPSAPSIASLGRGIQNLHQASEVVRLAESSRVERSIESLLHKFKNLKIKIQ</sequence>
<evidence type="ECO:0000313" key="2">
    <source>
        <dbReference type="Proteomes" id="UP000298416"/>
    </source>
</evidence>
<keyword evidence="2" id="KW-1185">Reference proteome</keyword>
<gene>
    <name evidence="1" type="ORF">SASPL_122629</name>
</gene>
<organism evidence="1">
    <name type="scientific">Salvia splendens</name>
    <name type="common">Scarlet sage</name>
    <dbReference type="NCBI Taxonomy" id="180675"/>
    <lineage>
        <taxon>Eukaryota</taxon>
        <taxon>Viridiplantae</taxon>
        <taxon>Streptophyta</taxon>
        <taxon>Embryophyta</taxon>
        <taxon>Tracheophyta</taxon>
        <taxon>Spermatophyta</taxon>
        <taxon>Magnoliopsida</taxon>
        <taxon>eudicotyledons</taxon>
        <taxon>Gunneridae</taxon>
        <taxon>Pentapetalae</taxon>
        <taxon>asterids</taxon>
        <taxon>lamiids</taxon>
        <taxon>Lamiales</taxon>
        <taxon>Lamiaceae</taxon>
        <taxon>Nepetoideae</taxon>
        <taxon>Mentheae</taxon>
        <taxon>Salviinae</taxon>
        <taxon>Salvia</taxon>
        <taxon>Salvia subgen. Calosphace</taxon>
        <taxon>core Calosphace</taxon>
    </lineage>
</organism>
<dbReference type="OrthoDB" id="1908857at2759"/>
<dbReference type="PANTHER" id="PTHR36020:SF1">
    <property type="entry name" value="TRANSMEMBRANE PROTEIN"/>
    <property type="match status" value="1"/>
</dbReference>
<comment type="caution">
    <text evidence="1">The sequence shown here is derived from an EMBL/GenBank/DDBJ whole genome shotgun (WGS) entry which is preliminary data.</text>
</comment>
<dbReference type="PANTHER" id="PTHR36020">
    <property type="entry name" value="TRANSMEMBRANE PROTEIN"/>
    <property type="match status" value="1"/>
</dbReference>
<proteinExistence type="predicted"/>
<reference evidence="1" key="1">
    <citation type="submission" date="2018-01" db="EMBL/GenBank/DDBJ databases">
        <authorList>
            <person name="Mao J.F."/>
        </authorList>
    </citation>
    <scope>NUCLEOTIDE SEQUENCE</scope>
    <source>
        <strain evidence="1">Huo1</strain>
        <tissue evidence="1">Leaf</tissue>
    </source>
</reference>
<dbReference type="AlphaFoldDB" id="A0A8X8XMH4"/>
<name>A0A8X8XMH4_SALSN</name>